<dbReference type="PANTHER" id="PTHR42839">
    <property type="entry name" value="ISOCHORISMATE SYNTHASE ENTC"/>
    <property type="match status" value="1"/>
</dbReference>
<evidence type="ECO:0000256" key="1">
    <source>
        <dbReference type="ARBA" id="ARBA00000799"/>
    </source>
</evidence>
<dbReference type="EMBL" id="DUTF01000165">
    <property type="protein sequence ID" value="HHY26549.1"/>
    <property type="molecule type" value="Genomic_DNA"/>
</dbReference>
<dbReference type="InterPro" id="IPR005801">
    <property type="entry name" value="ADC_synthase"/>
</dbReference>
<dbReference type="Gene3D" id="3.60.120.10">
    <property type="entry name" value="Anthranilate synthase"/>
    <property type="match status" value="1"/>
</dbReference>
<feature type="domain" description="Chorismate-utilising enzyme C-terminal" evidence="6">
    <location>
        <begin position="126"/>
        <end position="375"/>
    </location>
</feature>
<dbReference type="PANTHER" id="PTHR42839:SF1">
    <property type="entry name" value="ISOCHORISMATE SYNTHASE MENF"/>
    <property type="match status" value="1"/>
</dbReference>
<keyword evidence="4 7" id="KW-0413">Isomerase</keyword>
<gene>
    <name evidence="7" type="ORF">GX523_07340</name>
</gene>
<name>A0A7C6Z3V6_9FIRM</name>
<dbReference type="InterPro" id="IPR004561">
    <property type="entry name" value="IsoChor_synthase"/>
</dbReference>
<comment type="similarity">
    <text evidence="2">Belongs to the isochorismate synthase family.</text>
</comment>
<dbReference type="NCBIfam" id="TIGR00543">
    <property type="entry name" value="isochor_syn"/>
    <property type="match status" value="1"/>
</dbReference>
<accession>A0A7C6Z3V6</accession>
<dbReference type="InterPro" id="IPR015890">
    <property type="entry name" value="Chorismate_C"/>
</dbReference>
<dbReference type="AlphaFoldDB" id="A0A7C6Z3V6"/>
<dbReference type="GO" id="GO:0009697">
    <property type="term" value="P:salicylic acid biosynthetic process"/>
    <property type="evidence" value="ECO:0007669"/>
    <property type="project" value="TreeGrafter"/>
</dbReference>
<evidence type="ECO:0000256" key="4">
    <source>
        <dbReference type="ARBA" id="ARBA00023235"/>
    </source>
</evidence>
<dbReference type="EC" id="5.4.4.2" evidence="3"/>
<evidence type="ECO:0000313" key="7">
    <source>
        <dbReference type="EMBL" id="HHY26549.1"/>
    </source>
</evidence>
<dbReference type="Proteomes" id="UP000553059">
    <property type="component" value="Unassembled WGS sequence"/>
</dbReference>
<sequence>MRYQEKRINLKDPLAFWRNFEDEEKMLFYHPFKKELIIGTRPLKKFYGEESFQGYPYVFSRKTFFPTLKGRQWDGFEDETTAFEFYLVEKEGEQKLYCTDQEIEIQDKECIPRRHDYKLTAKDYGEWQGLFNQAKEEIRSKKVDKVVISRQVEIQCRTAVAIESVLKNLMENNPGSFVFAWHKQGKTFLGASPEVLVEKNKGRVSSYALAGTRARNQQEADDIQQAALLNDHKNRHEHQLVVDYIAEIMESHSDEVVIGETTTLALKNLFHLRTPIQGKIKENSPLRDWVSRLHPTPALGGYPAEKALEIIARYENHERGLYGAPLGVMNEEGDGIFVVGIRSALIEGNKLYAYTGCGIVADSECEAEYLETANKARTILESL</sequence>
<dbReference type="Pfam" id="PF00425">
    <property type="entry name" value="Chorismate_bind"/>
    <property type="match status" value="1"/>
</dbReference>
<protein>
    <recommendedName>
        <fullName evidence="3">isochorismate synthase</fullName>
        <ecNumber evidence="3">5.4.4.2</ecNumber>
    </recommendedName>
    <alternativeName>
        <fullName evidence="5">Isochorismate mutase</fullName>
    </alternativeName>
</protein>
<evidence type="ECO:0000259" key="6">
    <source>
        <dbReference type="Pfam" id="PF00425"/>
    </source>
</evidence>
<evidence type="ECO:0000256" key="3">
    <source>
        <dbReference type="ARBA" id="ARBA00012824"/>
    </source>
</evidence>
<proteinExistence type="inferred from homology"/>
<reference evidence="7 8" key="1">
    <citation type="journal article" date="2020" name="Biotechnol. Biofuels">
        <title>New insights from the biogas microbiome by comprehensive genome-resolved metagenomics of nearly 1600 species originating from multiple anaerobic digesters.</title>
        <authorList>
            <person name="Campanaro S."/>
            <person name="Treu L."/>
            <person name="Rodriguez-R L.M."/>
            <person name="Kovalovszki A."/>
            <person name="Ziels R.M."/>
            <person name="Maus I."/>
            <person name="Zhu X."/>
            <person name="Kougias P.G."/>
            <person name="Basile A."/>
            <person name="Luo G."/>
            <person name="Schluter A."/>
            <person name="Konstantinidis K.T."/>
            <person name="Angelidaki I."/>
        </authorList>
    </citation>
    <scope>NUCLEOTIDE SEQUENCE [LARGE SCALE GENOMIC DNA]</scope>
    <source>
        <strain evidence="7">AS05jafATM_4</strain>
    </source>
</reference>
<dbReference type="GO" id="GO:0008909">
    <property type="term" value="F:isochorismate synthase activity"/>
    <property type="evidence" value="ECO:0007669"/>
    <property type="project" value="UniProtKB-EC"/>
</dbReference>
<organism evidence="7 8">
    <name type="scientific">Desulfitobacterium dehalogenans</name>
    <dbReference type="NCBI Taxonomy" id="36854"/>
    <lineage>
        <taxon>Bacteria</taxon>
        <taxon>Bacillati</taxon>
        <taxon>Bacillota</taxon>
        <taxon>Clostridia</taxon>
        <taxon>Eubacteriales</taxon>
        <taxon>Desulfitobacteriaceae</taxon>
        <taxon>Desulfitobacterium</taxon>
    </lineage>
</organism>
<evidence type="ECO:0000313" key="8">
    <source>
        <dbReference type="Proteomes" id="UP000553059"/>
    </source>
</evidence>
<comment type="caution">
    <text evidence="7">The sequence shown here is derived from an EMBL/GenBank/DDBJ whole genome shotgun (WGS) entry which is preliminary data.</text>
</comment>
<comment type="catalytic activity">
    <reaction evidence="1">
        <text>chorismate = isochorismate</text>
        <dbReference type="Rhea" id="RHEA:18985"/>
        <dbReference type="ChEBI" id="CHEBI:29748"/>
        <dbReference type="ChEBI" id="CHEBI:29780"/>
        <dbReference type="EC" id="5.4.4.2"/>
    </reaction>
</comment>
<dbReference type="SUPFAM" id="SSF56322">
    <property type="entry name" value="ADC synthase"/>
    <property type="match status" value="1"/>
</dbReference>
<evidence type="ECO:0000256" key="5">
    <source>
        <dbReference type="ARBA" id="ARBA00041564"/>
    </source>
</evidence>
<evidence type="ECO:0000256" key="2">
    <source>
        <dbReference type="ARBA" id="ARBA00005297"/>
    </source>
</evidence>